<gene>
    <name evidence="1" type="ORF">AMTR_s00122p00092210</name>
</gene>
<proteinExistence type="predicted"/>
<dbReference type="HOGENOM" id="CLU_2177465_0_0_1"/>
<dbReference type="EMBL" id="KI396610">
    <property type="protein sequence ID" value="ERM97054.1"/>
    <property type="molecule type" value="Genomic_DNA"/>
</dbReference>
<evidence type="ECO:0000313" key="2">
    <source>
        <dbReference type="Proteomes" id="UP000017836"/>
    </source>
</evidence>
<feature type="non-terminal residue" evidence="1">
    <location>
        <position position="1"/>
    </location>
</feature>
<dbReference type="Gramene" id="ERM97054">
    <property type="protein sequence ID" value="ERM97054"/>
    <property type="gene ID" value="AMTR_s00122p00092210"/>
</dbReference>
<reference evidence="2" key="1">
    <citation type="journal article" date="2013" name="Science">
        <title>The Amborella genome and the evolution of flowering plants.</title>
        <authorList>
            <consortium name="Amborella Genome Project"/>
        </authorList>
    </citation>
    <scope>NUCLEOTIDE SEQUENCE [LARGE SCALE GENOMIC DNA]</scope>
</reference>
<keyword evidence="2" id="KW-1185">Reference proteome</keyword>
<evidence type="ECO:0000313" key="1">
    <source>
        <dbReference type="EMBL" id="ERM97054.1"/>
    </source>
</evidence>
<sequence length="110" mass="12230">TFGGTSGIEDEGKKIRVQTPARVKPQGRQSVTRRVTHYVVLFRPEKICNVQGQAIVRESHSVEHIFDERFFVNPLKLEVVLKGKKGDAANRVSCQTNGISLAEQLRGNGD</sequence>
<dbReference type="AlphaFoldDB" id="W1NQG9"/>
<dbReference type="Proteomes" id="UP000017836">
    <property type="component" value="Unassembled WGS sequence"/>
</dbReference>
<accession>W1NQG9</accession>
<protein>
    <submittedName>
        <fullName evidence="1">Uncharacterized protein</fullName>
    </submittedName>
</protein>
<organism evidence="1 2">
    <name type="scientific">Amborella trichopoda</name>
    <dbReference type="NCBI Taxonomy" id="13333"/>
    <lineage>
        <taxon>Eukaryota</taxon>
        <taxon>Viridiplantae</taxon>
        <taxon>Streptophyta</taxon>
        <taxon>Embryophyta</taxon>
        <taxon>Tracheophyta</taxon>
        <taxon>Spermatophyta</taxon>
        <taxon>Magnoliopsida</taxon>
        <taxon>Amborellales</taxon>
        <taxon>Amborellaceae</taxon>
        <taxon>Amborella</taxon>
    </lineage>
</organism>
<name>W1NQG9_AMBTC</name>